<reference evidence="3 4" key="1">
    <citation type="submission" date="2017-02" db="EMBL/GenBank/DDBJ databases">
        <authorList>
            <person name="Peterson S.W."/>
        </authorList>
    </citation>
    <scope>NUCLEOTIDE SEQUENCE [LARGE SCALE GENOMIC DNA]</scope>
    <source>
        <strain evidence="3 4">ATCC 35992</strain>
    </source>
</reference>
<name>A0A1T4V9J1_9FIRM</name>
<evidence type="ECO:0000259" key="2">
    <source>
        <dbReference type="Pfam" id="PF05872"/>
    </source>
</evidence>
<keyword evidence="4" id="KW-1185">Reference proteome</keyword>
<dbReference type="EMBL" id="FUXZ01000003">
    <property type="protein sequence ID" value="SKA61660.1"/>
    <property type="molecule type" value="Genomic_DNA"/>
</dbReference>
<dbReference type="AlphaFoldDB" id="A0A1T4V9J1"/>
<evidence type="ECO:0000313" key="3">
    <source>
        <dbReference type="EMBL" id="SKA61660.1"/>
    </source>
</evidence>
<dbReference type="STRING" id="39495.SAMN02745111_00520"/>
<feature type="region of interest" description="Disordered" evidence="1">
    <location>
        <begin position="468"/>
        <end position="490"/>
    </location>
</feature>
<dbReference type="OrthoDB" id="9758751at2"/>
<dbReference type="PANTHER" id="PTHR30121:SF6">
    <property type="entry name" value="SLR6007 PROTEIN"/>
    <property type="match status" value="1"/>
</dbReference>
<dbReference type="InterPro" id="IPR033186">
    <property type="entry name" value="HerA_C"/>
</dbReference>
<proteinExistence type="predicted"/>
<dbReference type="InterPro" id="IPR027417">
    <property type="entry name" value="P-loop_NTPase"/>
</dbReference>
<dbReference type="RefSeq" id="WP_078765409.1">
    <property type="nucleotide sequence ID" value="NZ_FUXZ01000003.1"/>
</dbReference>
<dbReference type="SUPFAM" id="SSF52540">
    <property type="entry name" value="P-loop containing nucleoside triphosphate hydrolases"/>
    <property type="match status" value="1"/>
</dbReference>
<organism evidence="3 4">
    <name type="scientific">Eubacterium uniforme</name>
    <dbReference type="NCBI Taxonomy" id="39495"/>
    <lineage>
        <taxon>Bacteria</taxon>
        <taxon>Bacillati</taxon>
        <taxon>Bacillota</taxon>
        <taxon>Clostridia</taxon>
        <taxon>Eubacteriales</taxon>
        <taxon>Eubacteriaceae</taxon>
        <taxon>Eubacterium</taxon>
    </lineage>
</organism>
<accession>A0A1T4V9J1</accession>
<dbReference type="PANTHER" id="PTHR30121">
    <property type="entry name" value="UNCHARACTERIZED PROTEIN YJGR-RELATED"/>
    <property type="match status" value="1"/>
</dbReference>
<feature type="compositionally biased region" description="Basic and acidic residues" evidence="1">
    <location>
        <begin position="472"/>
        <end position="485"/>
    </location>
</feature>
<dbReference type="Pfam" id="PF05872">
    <property type="entry name" value="HerA_C"/>
    <property type="match status" value="1"/>
</dbReference>
<evidence type="ECO:0000256" key="1">
    <source>
        <dbReference type="SAM" id="MobiDB-lite"/>
    </source>
</evidence>
<dbReference type="InterPro" id="IPR051162">
    <property type="entry name" value="T4SS_component"/>
</dbReference>
<protein>
    <recommendedName>
        <fullName evidence="2">Helicase HerA-like C-terminal domain-containing protein</fullName>
    </recommendedName>
</protein>
<evidence type="ECO:0000313" key="4">
    <source>
        <dbReference type="Proteomes" id="UP000190814"/>
    </source>
</evidence>
<dbReference type="Gene3D" id="3.40.50.300">
    <property type="entry name" value="P-loop containing nucleotide triphosphate hydrolases"/>
    <property type="match status" value="2"/>
</dbReference>
<gene>
    <name evidence="3" type="ORF">SAMN02745111_00520</name>
</gene>
<feature type="domain" description="Helicase HerA-like C-terminal" evidence="2">
    <location>
        <begin position="10"/>
        <end position="511"/>
    </location>
</feature>
<dbReference type="Proteomes" id="UP000190814">
    <property type="component" value="Unassembled WGS sequence"/>
</dbReference>
<sequence length="536" mass="57960">MIFDGKIWVANDDKGEKIFLDPKYANRHGLIAGATGTGKTVTVKVLAESFSEMGVPVFLADVKGDLASIADAGTESENMNERIQKFGLAETGFKYQEYPVSLWDLYGQKGIMLRTTISEMGPLLLSRLMGLNDLQSDILSIVFKIADDMDLLLVDTKDLKALLNYVSENNKDFEMQYGKMSPASISAIVRALVAIEIAGGEQFFNEPSLNISDWFTVNMEGKGLINVLDSESLISDGKMYSTFLLWLLSELFENLPEVGDLDKPKMVFFFDEAHLLFNDAPKVLLDKIEQVVKLIRSKGVGIYFCTQNPSDIPDGVLAQLGNKIQHALHAYTPADQKAVKAAAASFRENTEFDTYETIMALGTGEAVVSFLEEGGVPGICKKASILPPKSKFGSIDDTRREALIMSSILYSKYSQSYDPESAFELLGKKVEADAQAAEEARLEAEAAKQAEKEAAAAAKQAEKDAAAAAKAAAKEKEKEEREKKKVAASVGNTVAGTVGREAGKSALSGFGSLGKKIGGNAGAALGRGIFATLFKK</sequence>